<name>A0A914HKD9_GLORO</name>
<protein>
    <submittedName>
        <fullName evidence="2">Uncharacterized protein</fullName>
    </submittedName>
</protein>
<sequence length="105" mass="11758">MYHFQSINNFSFNSPHSILGHGQNSGQSSQRNPVDSTKPEALAYLALKQLNNTIIEQFENLAKQMSFAVTVISLEMKLHDYTNLTGSIAVNCYTTNNEPFLESIC</sequence>
<dbReference type="AlphaFoldDB" id="A0A914HKD9"/>
<proteinExistence type="predicted"/>
<organism evidence="1 2">
    <name type="scientific">Globodera rostochiensis</name>
    <name type="common">Golden nematode worm</name>
    <name type="synonym">Heterodera rostochiensis</name>
    <dbReference type="NCBI Taxonomy" id="31243"/>
    <lineage>
        <taxon>Eukaryota</taxon>
        <taxon>Metazoa</taxon>
        <taxon>Ecdysozoa</taxon>
        <taxon>Nematoda</taxon>
        <taxon>Chromadorea</taxon>
        <taxon>Rhabditida</taxon>
        <taxon>Tylenchina</taxon>
        <taxon>Tylenchomorpha</taxon>
        <taxon>Tylenchoidea</taxon>
        <taxon>Heteroderidae</taxon>
        <taxon>Heteroderinae</taxon>
        <taxon>Globodera</taxon>
    </lineage>
</organism>
<reference evidence="2" key="1">
    <citation type="submission" date="2022-11" db="UniProtKB">
        <authorList>
            <consortium name="WormBaseParasite"/>
        </authorList>
    </citation>
    <scope>IDENTIFICATION</scope>
</reference>
<dbReference type="WBParaSite" id="Gr19_v10_g2287.t1">
    <property type="protein sequence ID" value="Gr19_v10_g2287.t1"/>
    <property type="gene ID" value="Gr19_v10_g2287"/>
</dbReference>
<accession>A0A914HKD9</accession>
<evidence type="ECO:0000313" key="1">
    <source>
        <dbReference type="Proteomes" id="UP000887572"/>
    </source>
</evidence>
<dbReference type="Proteomes" id="UP000887572">
    <property type="component" value="Unplaced"/>
</dbReference>
<evidence type="ECO:0000313" key="2">
    <source>
        <dbReference type="WBParaSite" id="Gr19_v10_g2287.t1"/>
    </source>
</evidence>
<keyword evidence="1" id="KW-1185">Reference proteome</keyword>